<comment type="caution">
    <text evidence="1">The sequence shown here is derived from an EMBL/GenBank/DDBJ whole genome shotgun (WGS) entry which is preliminary data.</text>
</comment>
<dbReference type="Proteomes" id="UP001056120">
    <property type="component" value="Linkage Group LG02"/>
</dbReference>
<accession>A0ACB9JY69</accession>
<organism evidence="1 2">
    <name type="scientific">Smallanthus sonchifolius</name>
    <dbReference type="NCBI Taxonomy" id="185202"/>
    <lineage>
        <taxon>Eukaryota</taxon>
        <taxon>Viridiplantae</taxon>
        <taxon>Streptophyta</taxon>
        <taxon>Embryophyta</taxon>
        <taxon>Tracheophyta</taxon>
        <taxon>Spermatophyta</taxon>
        <taxon>Magnoliopsida</taxon>
        <taxon>eudicotyledons</taxon>
        <taxon>Gunneridae</taxon>
        <taxon>Pentapetalae</taxon>
        <taxon>asterids</taxon>
        <taxon>campanulids</taxon>
        <taxon>Asterales</taxon>
        <taxon>Asteraceae</taxon>
        <taxon>Asteroideae</taxon>
        <taxon>Heliantheae alliance</taxon>
        <taxon>Millerieae</taxon>
        <taxon>Smallanthus</taxon>
    </lineage>
</organism>
<gene>
    <name evidence="1" type="ORF">L1987_06409</name>
</gene>
<reference evidence="2" key="1">
    <citation type="journal article" date="2022" name="Mol. Ecol. Resour.">
        <title>The genomes of chicory, endive, great burdock and yacon provide insights into Asteraceae palaeo-polyploidization history and plant inulin production.</title>
        <authorList>
            <person name="Fan W."/>
            <person name="Wang S."/>
            <person name="Wang H."/>
            <person name="Wang A."/>
            <person name="Jiang F."/>
            <person name="Liu H."/>
            <person name="Zhao H."/>
            <person name="Xu D."/>
            <person name="Zhang Y."/>
        </authorList>
    </citation>
    <scope>NUCLEOTIDE SEQUENCE [LARGE SCALE GENOMIC DNA]</scope>
    <source>
        <strain evidence="2">cv. Yunnan</strain>
    </source>
</reference>
<dbReference type="EMBL" id="CM042019">
    <property type="protein sequence ID" value="KAI3824936.1"/>
    <property type="molecule type" value="Genomic_DNA"/>
</dbReference>
<proteinExistence type="predicted"/>
<name>A0ACB9JY69_9ASTR</name>
<keyword evidence="2" id="KW-1185">Reference proteome</keyword>
<evidence type="ECO:0000313" key="2">
    <source>
        <dbReference type="Proteomes" id="UP001056120"/>
    </source>
</evidence>
<reference evidence="1 2" key="2">
    <citation type="journal article" date="2022" name="Mol. Ecol. Resour.">
        <title>The genomes of chicory, endive, great burdock and yacon provide insights into Asteraceae paleo-polyploidization history and plant inulin production.</title>
        <authorList>
            <person name="Fan W."/>
            <person name="Wang S."/>
            <person name="Wang H."/>
            <person name="Wang A."/>
            <person name="Jiang F."/>
            <person name="Liu H."/>
            <person name="Zhao H."/>
            <person name="Xu D."/>
            <person name="Zhang Y."/>
        </authorList>
    </citation>
    <scope>NUCLEOTIDE SEQUENCE [LARGE SCALE GENOMIC DNA]</scope>
    <source>
        <strain evidence="2">cv. Yunnan</strain>
        <tissue evidence="1">Leaves</tissue>
    </source>
</reference>
<sequence>MEMNGRDPRTKPEGRGSRCPISYALTMNPKLYNLRIREFWETAMYAFLEKKHTITATVDGKPMAVTIQKIITHLHIDDVGVSSNHDGSLPTSPIITKEQVTEFKGEYPNKSLLQMRKGTAREGRRPDMQSSPKDPINSEEGKSKDSKKLDEDKLGLTELTAQYESLATDVSTLQTSLSTLQDNQMVAIHLASGNNTMLKTILYALDALSKPRSSSNPMGAKVSNDATKKGENKIMRWKDGSLEDFKDYESATNSTPCIFSSQDRQWLLRNYVENIESPKTQTMQNNIRRIFKEALKRKVEALDRQVSKRVRVESA</sequence>
<protein>
    <submittedName>
        <fullName evidence="1">Uncharacterized protein</fullName>
    </submittedName>
</protein>
<evidence type="ECO:0000313" key="1">
    <source>
        <dbReference type="EMBL" id="KAI3824936.1"/>
    </source>
</evidence>